<organism evidence="13">
    <name type="scientific">freshwater metagenome</name>
    <dbReference type="NCBI Taxonomy" id="449393"/>
    <lineage>
        <taxon>unclassified sequences</taxon>
        <taxon>metagenomes</taxon>
        <taxon>ecological metagenomes</taxon>
    </lineage>
</organism>
<dbReference type="EMBL" id="CAEZSH010000031">
    <property type="protein sequence ID" value="CAB4535096.1"/>
    <property type="molecule type" value="Genomic_DNA"/>
</dbReference>
<dbReference type="GO" id="GO:0046872">
    <property type="term" value="F:metal ion binding"/>
    <property type="evidence" value="ECO:0007669"/>
    <property type="project" value="UniProtKB-KW"/>
</dbReference>
<feature type="domain" description="SsuA/THI5-like" evidence="12">
    <location>
        <begin position="50"/>
        <end position="257"/>
    </location>
</feature>
<keyword evidence="5" id="KW-0808">Transferase</keyword>
<dbReference type="Pfam" id="PF09084">
    <property type="entry name" value="NMT1"/>
    <property type="match status" value="1"/>
</dbReference>
<accession>A0A6J6B8E4</accession>
<dbReference type="PROSITE" id="PS51257">
    <property type="entry name" value="PROKAR_LIPOPROTEIN"/>
    <property type="match status" value="1"/>
</dbReference>
<evidence type="ECO:0000256" key="2">
    <source>
        <dbReference type="ARBA" id="ARBA00004948"/>
    </source>
</evidence>
<dbReference type="PANTHER" id="PTHR31528">
    <property type="entry name" value="4-AMINO-5-HYDROXYMETHYL-2-METHYLPYRIMIDINE PHOSPHATE SYNTHASE THI11-RELATED"/>
    <property type="match status" value="1"/>
</dbReference>
<evidence type="ECO:0000313" key="13">
    <source>
        <dbReference type="EMBL" id="CAB4535096.1"/>
    </source>
</evidence>
<dbReference type="AlphaFoldDB" id="A0A6J6B8E4"/>
<evidence type="ECO:0000256" key="1">
    <source>
        <dbReference type="ARBA" id="ARBA00003469"/>
    </source>
</evidence>
<protein>
    <recommendedName>
        <fullName evidence="10">Thiamine pyrimidine synthase</fullName>
    </recommendedName>
</protein>
<evidence type="ECO:0000256" key="9">
    <source>
        <dbReference type="ARBA" id="ARBA00023004"/>
    </source>
</evidence>
<dbReference type="SUPFAM" id="SSF53850">
    <property type="entry name" value="Periplasmic binding protein-like II"/>
    <property type="match status" value="1"/>
</dbReference>
<comment type="pathway">
    <text evidence="2">Cofactor biosynthesis; thiamine diphosphate biosynthesis.</text>
</comment>
<name>A0A6J6B8E4_9ZZZZ</name>
<evidence type="ECO:0000256" key="10">
    <source>
        <dbReference type="ARBA" id="ARBA00033171"/>
    </source>
</evidence>
<evidence type="ECO:0000256" key="6">
    <source>
        <dbReference type="ARBA" id="ARBA00022723"/>
    </source>
</evidence>
<keyword evidence="8" id="KW-0784">Thiamine biosynthesis</keyword>
<dbReference type="PANTHER" id="PTHR31528:SF1">
    <property type="entry name" value="4-AMINO-5-HYDROXYMETHYL-2-METHYLPYRIMIDINE PHOSPHATE SYNTHASE THI11-RELATED"/>
    <property type="match status" value="1"/>
</dbReference>
<evidence type="ECO:0000256" key="5">
    <source>
        <dbReference type="ARBA" id="ARBA00022679"/>
    </source>
</evidence>
<evidence type="ECO:0000256" key="7">
    <source>
        <dbReference type="ARBA" id="ARBA00022898"/>
    </source>
</evidence>
<dbReference type="GO" id="GO:0016740">
    <property type="term" value="F:transferase activity"/>
    <property type="evidence" value="ECO:0007669"/>
    <property type="project" value="UniProtKB-KW"/>
</dbReference>
<evidence type="ECO:0000256" key="11">
    <source>
        <dbReference type="ARBA" id="ARBA00048179"/>
    </source>
</evidence>
<sequence length="347" mass="36827">MTSLKSALKGRIKAFAATLAVAAIALTGCAPAAEPANYGELNVQLSWIKNSEFAGEFFAVENGYYTEAGFDSVNLIAGPAATEAEVLSGNALVGIANPISVAPIILEEGAPLKIIGTTYQKNPFTILSLKDGGNIATVQDLIGKKIGVQAGPNETLFDALLKANGIEQSQVTKVPVQYDPAPLVNGEVDGFLAYVTNESFVVASQGYEVTNLLFADNGLPFVTESFVVTQDSIDNNREALKAFLYATILGWKDAIADSNGGADLALTKFGADLGLNADKEYYQSKTQNDILVQTDETAANGLFTISDAMIELNLATLKSSGYEITADQLFDMSLLKEVYDEHPELKG</sequence>
<dbReference type="Gene3D" id="3.40.190.10">
    <property type="entry name" value="Periplasmic binding protein-like II"/>
    <property type="match status" value="2"/>
</dbReference>
<reference evidence="13" key="1">
    <citation type="submission" date="2020-05" db="EMBL/GenBank/DDBJ databases">
        <authorList>
            <person name="Chiriac C."/>
            <person name="Salcher M."/>
            <person name="Ghai R."/>
            <person name="Kavagutti S V."/>
        </authorList>
    </citation>
    <scope>NUCLEOTIDE SEQUENCE</scope>
</reference>
<evidence type="ECO:0000259" key="12">
    <source>
        <dbReference type="Pfam" id="PF09084"/>
    </source>
</evidence>
<comment type="similarity">
    <text evidence="3">Belongs to the NMT1/THI5 family.</text>
</comment>
<proteinExistence type="inferred from homology"/>
<comment type="subunit">
    <text evidence="4">Homodimer.</text>
</comment>
<dbReference type="InterPro" id="IPR015168">
    <property type="entry name" value="SsuA/THI5"/>
</dbReference>
<dbReference type="GO" id="GO:0009228">
    <property type="term" value="P:thiamine biosynthetic process"/>
    <property type="evidence" value="ECO:0007669"/>
    <property type="project" value="UniProtKB-KW"/>
</dbReference>
<keyword evidence="6" id="KW-0479">Metal-binding</keyword>
<evidence type="ECO:0000256" key="3">
    <source>
        <dbReference type="ARBA" id="ARBA00009406"/>
    </source>
</evidence>
<gene>
    <name evidence="13" type="ORF">UFOPK1410_00397</name>
</gene>
<keyword evidence="7" id="KW-0663">Pyridoxal phosphate</keyword>
<evidence type="ECO:0000256" key="4">
    <source>
        <dbReference type="ARBA" id="ARBA00011738"/>
    </source>
</evidence>
<evidence type="ECO:0000256" key="8">
    <source>
        <dbReference type="ARBA" id="ARBA00022977"/>
    </source>
</evidence>
<comment type="function">
    <text evidence="1">Responsible for the formation of the pyrimidine heterocycle in the thiamine biosynthesis pathway. Catalyzes the formation of hydroxymethylpyrimidine phosphate (HMP-P) from histidine and pyridoxal phosphate (PLP). The protein uses PLP and the active site histidine to form HMP-P, generating an inactive enzyme. The enzyme can only undergo a single turnover, which suggests it is a suicide enzyme.</text>
</comment>
<comment type="catalytic activity">
    <reaction evidence="11">
        <text>N(6)-(pyridoxal phosphate)-L-lysyl-[4-amino-5-hydroxymethyl-2-methylpyrimidine phosphate synthase] + L-histidyl-[4-amino-5-hydroxymethyl-2-methylpyrimidine phosphate synthase] + 2 Fe(3+) + 4 H2O = L-lysyl-[4-amino-5-hydroxymethyl-2-methylpyrimidine phosphate synthase] + (2S)-2-amino-5-hydroxy-4-oxopentanoyl-[4-amino-5-hydroxymethyl-2-methylpyrimidine phosphate synthase] + 4-amino-2-methyl-5-(phosphooxymethyl)pyrimidine + 3-oxopropanoate + 2 Fe(2+) + 2 H(+)</text>
        <dbReference type="Rhea" id="RHEA:65756"/>
        <dbReference type="Rhea" id="RHEA-COMP:16892"/>
        <dbReference type="Rhea" id="RHEA-COMP:16893"/>
        <dbReference type="Rhea" id="RHEA-COMP:16894"/>
        <dbReference type="Rhea" id="RHEA-COMP:16895"/>
        <dbReference type="ChEBI" id="CHEBI:15377"/>
        <dbReference type="ChEBI" id="CHEBI:15378"/>
        <dbReference type="ChEBI" id="CHEBI:29033"/>
        <dbReference type="ChEBI" id="CHEBI:29034"/>
        <dbReference type="ChEBI" id="CHEBI:29969"/>
        <dbReference type="ChEBI" id="CHEBI:29979"/>
        <dbReference type="ChEBI" id="CHEBI:33190"/>
        <dbReference type="ChEBI" id="CHEBI:58354"/>
        <dbReference type="ChEBI" id="CHEBI:143915"/>
        <dbReference type="ChEBI" id="CHEBI:157692"/>
    </reaction>
    <physiologicalReaction direction="left-to-right" evidence="11">
        <dbReference type="Rhea" id="RHEA:65757"/>
    </physiologicalReaction>
</comment>
<keyword evidence="9" id="KW-0408">Iron</keyword>
<dbReference type="InterPro" id="IPR027939">
    <property type="entry name" value="NMT1/THI5"/>
</dbReference>